<feature type="compositionally biased region" description="Basic and acidic residues" evidence="6">
    <location>
        <begin position="1247"/>
        <end position="1265"/>
    </location>
</feature>
<comment type="function">
    <text evidence="3">Regulates mitochondrial small subunit maturation by controlling 15S rRNA 5'-end processing. Localizes to the 5' precursor of the 15S rRNA in a position that is subsequently occupied by mS47 in the mature yeast mtSSU. Uses structure and sequence-specific RNA recognition, binding to a single-stranded region of the precursor and specifically recognizing bases -6 to -1. The exchange of Ccm1 for mS47 is coupled to the irreversible removal of precursor rRNA that is accompanied by conformational changes of the mitoribosomal proteins uS5m and mS26. These conformational changes signal completion of 5'-end rRNA processing through protection of the mature 5'-end of the 15S rRNA and stabilization of mS47. The removal of the 5' precursor together with the dissociation of Ccm1 may be catalyzed by the 5'-3' exoribonuclease Pet127. Involved in the specific removal of group I introns in mitochondrial encoded transcripts.</text>
</comment>
<evidence type="ECO:0000256" key="2">
    <source>
        <dbReference type="ARBA" id="ARBA00022737"/>
    </source>
</evidence>
<comment type="similarity">
    <text evidence="1">Belongs to the CCM1 family.</text>
</comment>
<organism evidence="7 8">
    <name type="scientific">Penicillium capsulatum</name>
    <dbReference type="NCBI Taxonomy" id="69766"/>
    <lineage>
        <taxon>Eukaryota</taxon>
        <taxon>Fungi</taxon>
        <taxon>Dikarya</taxon>
        <taxon>Ascomycota</taxon>
        <taxon>Pezizomycotina</taxon>
        <taxon>Eurotiomycetes</taxon>
        <taxon>Eurotiomycetidae</taxon>
        <taxon>Eurotiales</taxon>
        <taxon>Aspergillaceae</taxon>
        <taxon>Penicillium</taxon>
    </lineage>
</organism>
<evidence type="ECO:0000313" key="7">
    <source>
        <dbReference type="EMBL" id="KAJ5183303.1"/>
    </source>
</evidence>
<feature type="region of interest" description="Disordered" evidence="6">
    <location>
        <begin position="1202"/>
        <end position="1265"/>
    </location>
</feature>
<dbReference type="AlphaFoldDB" id="A0A9W9IS79"/>
<dbReference type="Pfam" id="PF13041">
    <property type="entry name" value="PPR_2"/>
    <property type="match status" value="1"/>
</dbReference>
<evidence type="ECO:0000256" key="3">
    <source>
        <dbReference type="ARBA" id="ARBA00044493"/>
    </source>
</evidence>
<name>A0A9W9IS79_9EURO</name>
<dbReference type="Proteomes" id="UP001146351">
    <property type="component" value="Unassembled WGS sequence"/>
</dbReference>
<dbReference type="PANTHER" id="PTHR47447:SF17">
    <property type="entry name" value="OS12G0638900 PROTEIN"/>
    <property type="match status" value="1"/>
</dbReference>
<evidence type="ECO:0000256" key="6">
    <source>
        <dbReference type="SAM" id="MobiDB-lite"/>
    </source>
</evidence>
<dbReference type="InterPro" id="IPR002885">
    <property type="entry name" value="PPR_rpt"/>
</dbReference>
<dbReference type="NCBIfam" id="TIGR00756">
    <property type="entry name" value="PPR"/>
    <property type="match status" value="1"/>
</dbReference>
<feature type="compositionally biased region" description="Low complexity" evidence="6">
    <location>
        <begin position="881"/>
        <end position="899"/>
    </location>
</feature>
<sequence>MLERAAGCVETAGRRFLHDTNGAIRSRRVLPRHFWKHQGASGDVAHWLRAVVYPPGQRPPFAHNPPQGANPVDDGNPLFLDFLYPQGTRDPANLRLSRHPKRLVSRRKRRSPVCSRTYSSHASHLGAAALPETESHLSKVCVSIDARQQAIDDLDELMRRQGVDYDKAWVLYVAAGDLTASKPSIQSALCAYLGTSRKFVDQDRAWEVFEAISPENRSEEDYLIITRAGIQSSHTSKLKSICEQAIAKGYGDTCCALSFSYHAQRYQWHDALEIWDMRSKSPEESDRPHRNTFFTEMNASMIPECTLSFGTFLASEPDRLGGPELGNSLLHQMSTSLHTLESTSIGVLSQILGKYHEMGILRQKHYYDLIKTLQASSQRQTFVWSLVVYRYLRSQDPYARPPQKILARQVERLLAFDMTSNVQFFVDELVHFWEKPPLEVYKQIMIAFSHKGDVAQVNSAFNKLLADHGKPKSRWLVTPLLYVHARNGHVQATLDQFKRVSEEFHLQPNAACWNILLVAYGVSGDPEGALSTFKQMREAGVPPDSYTFSQLMGLCAMRGDIDSVRQLLKEAQTSKVHITMQVLEKIVQVYGKIGQLHLAEDFAMACLESNAKGSPMKMLNGLLMQYVMRVDTQSFERVLRQMKAYGILPDATTHAANMLRLALVGKPDEARLTLRRLHKKRILHATEYHYSIVLWGYVRSRNFEMVDVISREISERFGNSGTTSSLLELKDEVQRHLETLEHGSTMDGTDLQLIDVEKRLLDSITTSGAVKVPSDSTTPTLGQHNTSSQSLLPHYVYLIKEYGARGAVEQARALFQEFVDKNSASSSQAHEDGSLPIRLTTEMMNVYLKAGQFAQVEECWRGVVPSAVKVASPINVGDLFESQPSPSSPSDKPELSSPERLTDSSEDSADKSTDPPHRQKPQILPSQQFILSRPFSIYLRALAYQGEMERLLQAVTDFKDSGFALSTFNMSTIVQMLASSDKYEHLVEAFRIYEVEFMPNWPGWSRLERGSGLRPTGAPKGIAALDDPRTRRSSQQFLGRHARKHWSNIAPGFMQPTYVSMVYLAAALNRVRATSIVNGTEELANLFEIAPTTIEQVGKLRYLREKYQGVLIRFRSHQPEMEWRGRPPNHAVTPGGILGTGRRAQRRKVTRDWDLYEQDADLGPIDEEFEWNAQLQRHEIDLGVFQSSLSAEDRMDLEHDLTRYHRQRHEKQNQKERPERRARRKSLRALEEASKNGEWSALDEAEVPGHSDVEHEFDTPEPKTH</sequence>
<comment type="caution">
    <text evidence="7">The sequence shown here is derived from an EMBL/GenBank/DDBJ whole genome shotgun (WGS) entry which is preliminary data.</text>
</comment>
<evidence type="ECO:0000256" key="5">
    <source>
        <dbReference type="PROSITE-ProRule" id="PRU00708"/>
    </source>
</evidence>
<dbReference type="PANTHER" id="PTHR47447">
    <property type="entry name" value="OS03G0856100 PROTEIN"/>
    <property type="match status" value="1"/>
</dbReference>
<keyword evidence="2" id="KW-0677">Repeat</keyword>
<evidence type="ECO:0000313" key="8">
    <source>
        <dbReference type="Proteomes" id="UP001146351"/>
    </source>
</evidence>
<evidence type="ECO:0000256" key="4">
    <source>
        <dbReference type="ARBA" id="ARBA00044511"/>
    </source>
</evidence>
<protein>
    <recommendedName>
        <fullName evidence="9">Pentacotripeptide-repeat region of PRORP domain-containing protein</fullName>
    </recommendedName>
</protein>
<evidence type="ECO:0000256" key="1">
    <source>
        <dbReference type="ARBA" id="ARBA00006192"/>
    </source>
</evidence>
<dbReference type="PROSITE" id="PS51375">
    <property type="entry name" value="PPR"/>
    <property type="match status" value="1"/>
</dbReference>
<dbReference type="OrthoDB" id="1882346at2759"/>
<reference evidence="7" key="1">
    <citation type="submission" date="2022-11" db="EMBL/GenBank/DDBJ databases">
        <authorList>
            <person name="Petersen C."/>
        </authorList>
    </citation>
    <scope>NUCLEOTIDE SEQUENCE</scope>
    <source>
        <strain evidence="7">IBT 21917</strain>
    </source>
</reference>
<dbReference type="Gene3D" id="1.25.40.10">
    <property type="entry name" value="Tetratricopeptide repeat domain"/>
    <property type="match status" value="2"/>
</dbReference>
<accession>A0A9W9IS79</accession>
<feature type="repeat" description="PPR" evidence="5">
    <location>
        <begin position="509"/>
        <end position="543"/>
    </location>
</feature>
<dbReference type="EMBL" id="JAPQKO010000001">
    <property type="protein sequence ID" value="KAJ5183303.1"/>
    <property type="molecule type" value="Genomic_DNA"/>
</dbReference>
<keyword evidence="8" id="KW-1185">Reference proteome</keyword>
<reference evidence="7" key="2">
    <citation type="journal article" date="2023" name="IMA Fungus">
        <title>Comparative genomic study of the Penicillium genus elucidates a diverse pangenome and 15 lateral gene transfer events.</title>
        <authorList>
            <person name="Petersen C."/>
            <person name="Sorensen T."/>
            <person name="Nielsen M.R."/>
            <person name="Sondergaard T.E."/>
            <person name="Sorensen J.L."/>
            <person name="Fitzpatrick D.A."/>
            <person name="Frisvad J.C."/>
            <person name="Nielsen K.L."/>
        </authorList>
    </citation>
    <scope>NUCLEOTIDE SEQUENCE</scope>
    <source>
        <strain evidence="7">IBT 21917</strain>
    </source>
</reference>
<dbReference type="InterPro" id="IPR011990">
    <property type="entry name" value="TPR-like_helical_dom_sf"/>
</dbReference>
<evidence type="ECO:0008006" key="9">
    <source>
        <dbReference type="Google" id="ProtNLM"/>
    </source>
</evidence>
<gene>
    <name evidence="7" type="ORF">N7492_000919</name>
</gene>
<feature type="compositionally biased region" description="Basic and acidic residues" evidence="6">
    <location>
        <begin position="1210"/>
        <end position="1219"/>
    </location>
</feature>
<proteinExistence type="inferred from homology"/>
<feature type="compositionally biased region" description="Basic and acidic residues" evidence="6">
    <location>
        <begin position="900"/>
        <end position="917"/>
    </location>
</feature>
<feature type="region of interest" description="Disordered" evidence="6">
    <location>
        <begin position="879"/>
        <end position="924"/>
    </location>
</feature>
<comment type="subunit">
    <text evidence="4">Binds to mitochondrial small subunit 15S rRNA.</text>
</comment>